<protein>
    <submittedName>
        <fullName evidence="2">Uncharacterized protein</fullName>
    </submittedName>
</protein>
<feature type="region of interest" description="Disordered" evidence="1">
    <location>
        <begin position="176"/>
        <end position="201"/>
    </location>
</feature>
<accession>A0ABR3J9X9</accession>
<feature type="region of interest" description="Disordered" evidence="1">
    <location>
        <begin position="96"/>
        <end position="130"/>
    </location>
</feature>
<gene>
    <name evidence="2" type="ORF">HGRIS_006582</name>
</gene>
<evidence type="ECO:0000313" key="3">
    <source>
        <dbReference type="Proteomes" id="UP001556367"/>
    </source>
</evidence>
<name>A0ABR3J9X9_9AGAR</name>
<keyword evidence="3" id="KW-1185">Reference proteome</keyword>
<evidence type="ECO:0000313" key="2">
    <source>
        <dbReference type="EMBL" id="KAL0952292.1"/>
    </source>
</evidence>
<feature type="compositionally biased region" description="Basic and acidic residues" evidence="1">
    <location>
        <begin position="183"/>
        <end position="201"/>
    </location>
</feature>
<organism evidence="2 3">
    <name type="scientific">Hohenbuehelia grisea</name>
    <dbReference type="NCBI Taxonomy" id="104357"/>
    <lineage>
        <taxon>Eukaryota</taxon>
        <taxon>Fungi</taxon>
        <taxon>Dikarya</taxon>
        <taxon>Basidiomycota</taxon>
        <taxon>Agaricomycotina</taxon>
        <taxon>Agaricomycetes</taxon>
        <taxon>Agaricomycetidae</taxon>
        <taxon>Agaricales</taxon>
        <taxon>Pleurotineae</taxon>
        <taxon>Pleurotaceae</taxon>
        <taxon>Hohenbuehelia</taxon>
    </lineage>
</organism>
<evidence type="ECO:0000256" key="1">
    <source>
        <dbReference type="SAM" id="MobiDB-lite"/>
    </source>
</evidence>
<comment type="caution">
    <text evidence="2">The sequence shown here is derived from an EMBL/GenBank/DDBJ whole genome shotgun (WGS) entry which is preliminary data.</text>
</comment>
<reference evidence="3" key="1">
    <citation type="submission" date="2024-06" db="EMBL/GenBank/DDBJ databases">
        <title>Multi-omics analyses provide insights into the biosynthesis of the anticancer antibiotic pleurotin in Hohenbuehelia grisea.</title>
        <authorList>
            <person name="Weaver J.A."/>
            <person name="Alberti F."/>
        </authorList>
    </citation>
    <scope>NUCLEOTIDE SEQUENCE [LARGE SCALE GENOMIC DNA]</scope>
    <source>
        <strain evidence="3">T-177</strain>
    </source>
</reference>
<proteinExistence type="predicted"/>
<dbReference type="Proteomes" id="UP001556367">
    <property type="component" value="Unassembled WGS sequence"/>
</dbReference>
<dbReference type="EMBL" id="JASNQZ010000010">
    <property type="protein sequence ID" value="KAL0952292.1"/>
    <property type="molecule type" value="Genomic_DNA"/>
</dbReference>
<sequence>MHISVPFFPPFASSNVVRHSISIARSKTFNRRNIESPWYPAFMYTLMRLLEFEILDNRAGGVLEHVLYAQPHCDISVTRDIWEQHSLAQRALSTEFDDVTSQADEAHESDDDVGDGDQSSDYVYSGNEGSDVDEAAAEGVTLRPLPASRPVVDLTAQEDESWTAYILERERKEQAEVDADNMDFDRSFSSDSSGKTDADKGGVHTIPDISVAHTIAKGLRPDGLPRIIHQCIIIIEEDKPAPSRNDTPANVRQAVDGHFAVAYQQLALYIAVYFEKDPAAKAILAIASTGPYWRWIKVHRNQVPSLAFMKKYAHRMLDVEGVIDPDDFTDSNLFSSFIALWEPRESYELGTPPSDTALENLRANEIVPLVQACRGSRSRKIKPFDDGLETIDGAEEDGEAGMEMEMDVY</sequence>